<proteinExistence type="predicted"/>
<keyword evidence="3" id="KW-1185">Reference proteome</keyword>
<protein>
    <submittedName>
        <fullName evidence="2">Uncharacterized protein YjiS (DUF1127 family)</fullName>
    </submittedName>
</protein>
<comment type="caution">
    <text evidence="2">The sequence shown here is derived from an EMBL/GenBank/DDBJ whole genome shotgun (WGS) entry which is preliminary data.</text>
</comment>
<evidence type="ECO:0000313" key="2">
    <source>
        <dbReference type="EMBL" id="MBB6179380.1"/>
    </source>
</evidence>
<name>A0A7W9YVY5_9HYPH</name>
<sequence>MNIARKLNNWRKYRETVNELDRMSDRELHDLGIGRSDIRRVARSAVGF</sequence>
<gene>
    <name evidence="2" type="ORF">HNQ75_001334</name>
</gene>
<dbReference type="EMBL" id="JACHEJ010000002">
    <property type="protein sequence ID" value="MBB6179380.1"/>
    <property type="molecule type" value="Genomic_DNA"/>
</dbReference>
<dbReference type="RefSeq" id="WP_065814521.1">
    <property type="nucleotide sequence ID" value="NZ_CANLQM010000003.1"/>
</dbReference>
<dbReference type="Pfam" id="PF06568">
    <property type="entry name" value="YjiS-like"/>
    <property type="match status" value="1"/>
</dbReference>
<reference evidence="2 3" key="1">
    <citation type="submission" date="2020-08" db="EMBL/GenBank/DDBJ databases">
        <title>Genomic Encyclopedia of Type Strains, Phase IV (KMG-IV): sequencing the most valuable type-strain genomes for metagenomic binning, comparative biology and taxonomic classification.</title>
        <authorList>
            <person name="Goeker M."/>
        </authorList>
    </citation>
    <scope>NUCLEOTIDE SEQUENCE [LARGE SCALE GENOMIC DNA]</scope>
    <source>
        <strain evidence="2 3">DSM 102134</strain>
    </source>
</reference>
<evidence type="ECO:0000259" key="1">
    <source>
        <dbReference type="Pfam" id="PF06568"/>
    </source>
</evidence>
<dbReference type="Proteomes" id="UP000535501">
    <property type="component" value="Unassembled WGS sequence"/>
</dbReference>
<organism evidence="2 3">
    <name type="scientific">Pseudorhizobium flavum</name>
    <dbReference type="NCBI Taxonomy" id="1335061"/>
    <lineage>
        <taxon>Bacteria</taxon>
        <taxon>Pseudomonadati</taxon>
        <taxon>Pseudomonadota</taxon>
        <taxon>Alphaproteobacteria</taxon>
        <taxon>Hyphomicrobiales</taxon>
        <taxon>Rhizobiaceae</taxon>
        <taxon>Rhizobium/Agrobacterium group</taxon>
        <taxon>Pseudorhizobium</taxon>
    </lineage>
</organism>
<feature type="domain" description="YjiS-like" evidence="1">
    <location>
        <begin position="3"/>
        <end position="39"/>
    </location>
</feature>
<accession>A0A7W9YVY5</accession>
<dbReference type="InterPro" id="IPR009506">
    <property type="entry name" value="YjiS-like"/>
</dbReference>
<dbReference type="AlphaFoldDB" id="A0A7W9YVY5"/>
<evidence type="ECO:0000313" key="3">
    <source>
        <dbReference type="Proteomes" id="UP000535501"/>
    </source>
</evidence>